<dbReference type="GO" id="GO:0016616">
    <property type="term" value="F:oxidoreductase activity, acting on the CH-OH group of donors, NAD or NADP as acceptor"/>
    <property type="evidence" value="ECO:0007669"/>
    <property type="project" value="TreeGrafter"/>
</dbReference>
<dbReference type="InterPro" id="IPR001509">
    <property type="entry name" value="Epimerase_deHydtase"/>
</dbReference>
<dbReference type="FunFam" id="3.40.50.720:FF:000085">
    <property type="entry name" value="Dihydroflavonol reductase"/>
    <property type="match status" value="2"/>
</dbReference>
<dbReference type="Pfam" id="PF01370">
    <property type="entry name" value="Epimerase"/>
    <property type="match status" value="2"/>
</dbReference>
<proteinExistence type="inferred from homology"/>
<gene>
    <name evidence="5" type="ORF">F8388_015318</name>
</gene>
<organism evidence="5 6">
    <name type="scientific">Cannabis sativa</name>
    <name type="common">Hemp</name>
    <name type="synonym">Marijuana</name>
    <dbReference type="NCBI Taxonomy" id="3483"/>
    <lineage>
        <taxon>Eukaryota</taxon>
        <taxon>Viridiplantae</taxon>
        <taxon>Streptophyta</taxon>
        <taxon>Embryophyta</taxon>
        <taxon>Tracheophyta</taxon>
        <taxon>Spermatophyta</taxon>
        <taxon>Magnoliopsida</taxon>
        <taxon>eudicotyledons</taxon>
        <taxon>Gunneridae</taxon>
        <taxon>Pentapetalae</taxon>
        <taxon>rosids</taxon>
        <taxon>fabids</taxon>
        <taxon>Rosales</taxon>
        <taxon>Cannabaceae</taxon>
        <taxon>Cannabis</taxon>
    </lineage>
</organism>
<comment type="caution">
    <text evidence="5">The sequence shown here is derived from an EMBL/GenBank/DDBJ whole genome shotgun (WGS) entry which is preliminary data.</text>
</comment>
<name>A0A7J6GJG6_CANSA</name>
<evidence type="ECO:0000313" key="6">
    <source>
        <dbReference type="Proteomes" id="UP000525078"/>
    </source>
</evidence>
<dbReference type="Gene3D" id="3.40.50.720">
    <property type="entry name" value="NAD(P)-binding Rossmann-like Domain"/>
    <property type="match status" value="2"/>
</dbReference>
<dbReference type="AlphaFoldDB" id="A0A7J6GJG6"/>
<sequence>MSGIGKVVCVTGASGYIASWLVKLLLHHGYSVNATVRDPCDQEKTEHLVALDGAKERLHLFKADLMEEGSFDSATTGCDGVFHTASPVLDSSLIVDPQVQLIDPAVKGTLNVLRSCAKVPSIKRIVITSSISSVFEKGIPLTPDVVIDETWFSDIAHCEKNKRWYPLSKTLAEDAAWKFAKENEMDLVTIHPGFVIGPLLQPTVNATMEHILNQINGTEKVLNQVYPFVDVRDITNAHIQAFEVASASGRYCVSGPVAHILESFKILQHIYPSLTIPDKYEHNEPLKPKFQVSDLKAKSLGISFTPLEVSLRDTIESVKEKEMQLLLQNHEICIESQAAALSLDISRASINMKMSSGEGKVVCVTGASGFIASWLVKLLLQHGYTVKASVRNPNDLKKTKHLVELDGAKERLHLFKADLMEEASFDSAINGCHGVFHVASPVFQLSNDPQAEIIEPAVKGTLNVLRSCVKAPSVKKVIITSSMAAVLINGKPLNPNVVVDETWFSDPVLCENMKIWYAASKARAEKAGWEFAKENGIELITIHPGVTLGPLLQPIMNDSVSLIMNLTNGAQTFPNRVYSYHDVRDVAKAHIQAFESRSASGRYLLSGYIAHISDLLKILQQLYPSLTIPQRCENDEPLMEEYQVSDLRAKSLGISQSIPLEMSLRDTVESLKEKGLLSI</sequence>
<protein>
    <recommendedName>
        <fullName evidence="4">NAD-dependent epimerase/dehydratase domain-containing protein</fullName>
    </recommendedName>
</protein>
<dbReference type="EMBL" id="JAATIP010000054">
    <property type="protein sequence ID" value="KAF4382490.1"/>
    <property type="molecule type" value="Genomic_DNA"/>
</dbReference>
<dbReference type="CDD" id="cd08958">
    <property type="entry name" value="FR_SDR_e"/>
    <property type="match status" value="2"/>
</dbReference>
<dbReference type="InterPro" id="IPR050425">
    <property type="entry name" value="NAD(P)_dehydrat-like"/>
</dbReference>
<dbReference type="PANTHER" id="PTHR10366">
    <property type="entry name" value="NAD DEPENDENT EPIMERASE/DEHYDRATASE"/>
    <property type="match status" value="1"/>
</dbReference>
<keyword evidence="1" id="KW-0521">NADP</keyword>
<evidence type="ECO:0000313" key="5">
    <source>
        <dbReference type="EMBL" id="KAF4382490.1"/>
    </source>
</evidence>
<dbReference type="Proteomes" id="UP000525078">
    <property type="component" value="Unassembled WGS sequence"/>
</dbReference>
<feature type="domain" description="NAD-dependent epimerase/dehydratase" evidence="4">
    <location>
        <begin position="362"/>
        <end position="598"/>
    </location>
</feature>
<evidence type="ECO:0000256" key="3">
    <source>
        <dbReference type="ARBA" id="ARBA00023445"/>
    </source>
</evidence>
<reference evidence="5 6" key="1">
    <citation type="journal article" date="2020" name="bioRxiv">
        <title>Sequence and annotation of 42 cannabis genomes reveals extensive copy number variation in cannabinoid synthesis and pathogen resistance genes.</title>
        <authorList>
            <person name="Mckernan K.J."/>
            <person name="Helbert Y."/>
            <person name="Kane L.T."/>
            <person name="Ebling H."/>
            <person name="Zhang L."/>
            <person name="Liu B."/>
            <person name="Eaton Z."/>
            <person name="Mclaughlin S."/>
            <person name="Kingan S."/>
            <person name="Baybayan P."/>
            <person name="Concepcion G."/>
            <person name="Jordan M."/>
            <person name="Riva A."/>
            <person name="Barbazuk W."/>
            <person name="Harkins T."/>
        </authorList>
    </citation>
    <scope>NUCLEOTIDE SEQUENCE [LARGE SCALE GENOMIC DNA]</scope>
    <source>
        <strain evidence="6">cv. Jamaican Lion 4</strain>
        <tissue evidence="5">Leaf</tissue>
    </source>
</reference>
<evidence type="ECO:0000259" key="4">
    <source>
        <dbReference type="Pfam" id="PF01370"/>
    </source>
</evidence>
<accession>A0A7J6GJG6</accession>
<evidence type="ECO:0000256" key="2">
    <source>
        <dbReference type="ARBA" id="ARBA00023002"/>
    </source>
</evidence>
<dbReference type="InterPro" id="IPR036291">
    <property type="entry name" value="NAD(P)-bd_dom_sf"/>
</dbReference>
<dbReference type="SUPFAM" id="SSF51735">
    <property type="entry name" value="NAD(P)-binding Rossmann-fold domains"/>
    <property type="match status" value="2"/>
</dbReference>
<comment type="similarity">
    <text evidence="3">Belongs to the NAD(P)-dependent epimerase/dehydratase family. Dihydroflavonol-4-reductase subfamily.</text>
</comment>
<evidence type="ECO:0000256" key="1">
    <source>
        <dbReference type="ARBA" id="ARBA00022857"/>
    </source>
</evidence>
<feature type="domain" description="NAD-dependent epimerase/dehydratase" evidence="4">
    <location>
        <begin position="8"/>
        <end position="244"/>
    </location>
</feature>
<dbReference type="PANTHER" id="PTHR10366:SF852">
    <property type="entry name" value="CINNAMOYL-COA REDUCTASE CAD2"/>
    <property type="match status" value="1"/>
</dbReference>
<keyword evidence="2" id="KW-0560">Oxidoreductase</keyword>